<protein>
    <submittedName>
        <fullName evidence="1">Uncharacterized protein</fullName>
    </submittedName>
</protein>
<gene>
    <name evidence="1" type="ORF">FSB_LOCUS47540</name>
</gene>
<sequence length="64" mass="7168">MASASNNTTSCPPKRGQIKAQIFGSLAKTAVCGFKGRKSSRKDHRRRWKWGNCLFNTTSKPQQL</sequence>
<evidence type="ECO:0000313" key="1">
    <source>
        <dbReference type="EMBL" id="SPD19658.1"/>
    </source>
</evidence>
<proteinExistence type="predicted"/>
<organism evidence="1">
    <name type="scientific">Fagus sylvatica</name>
    <name type="common">Beechnut</name>
    <dbReference type="NCBI Taxonomy" id="28930"/>
    <lineage>
        <taxon>Eukaryota</taxon>
        <taxon>Viridiplantae</taxon>
        <taxon>Streptophyta</taxon>
        <taxon>Embryophyta</taxon>
        <taxon>Tracheophyta</taxon>
        <taxon>Spermatophyta</taxon>
        <taxon>Magnoliopsida</taxon>
        <taxon>eudicotyledons</taxon>
        <taxon>Gunneridae</taxon>
        <taxon>Pentapetalae</taxon>
        <taxon>rosids</taxon>
        <taxon>fabids</taxon>
        <taxon>Fagales</taxon>
        <taxon>Fagaceae</taxon>
        <taxon>Fagus</taxon>
    </lineage>
</organism>
<name>A0A2N9I5H8_FAGSY</name>
<accession>A0A2N9I5H8</accession>
<dbReference type="AlphaFoldDB" id="A0A2N9I5H8"/>
<dbReference type="EMBL" id="OIVN01004868">
    <property type="protein sequence ID" value="SPD19658.1"/>
    <property type="molecule type" value="Genomic_DNA"/>
</dbReference>
<reference evidence="1" key="1">
    <citation type="submission" date="2018-02" db="EMBL/GenBank/DDBJ databases">
        <authorList>
            <person name="Cohen D.B."/>
            <person name="Kent A.D."/>
        </authorList>
    </citation>
    <scope>NUCLEOTIDE SEQUENCE</scope>
</reference>